<dbReference type="InterPro" id="IPR036291">
    <property type="entry name" value="NAD(P)-bd_dom_sf"/>
</dbReference>
<accession>A0A0Q3HY50</accession>
<evidence type="ECO:0000259" key="3">
    <source>
        <dbReference type="Pfam" id="PF02719"/>
    </source>
</evidence>
<dbReference type="STRING" id="452084.AR438_00120"/>
<sequence length="660" mass="75692">MKKLYDAFKALYNGDNIVKITEIRYIPRWIVIAIDLLIILFSILLSHLFLEKLRVRLNFPEYTLHKIALLVTINFAFMFIYKTYAGIIRHSTFFDLFKIILSSGSTLASLLLFDYGIELWFGKPLYLYPNLFLYFFISVSMMFFFRMIVKRFFNLLVDFKGASSKVRVAVLGVGDASVSVARAILHNPSYPYRLEGFLTNRSDSQRAILLGHKIHTQEEFFKDDKLISQFDAILIIKEIMTKQEMEKWMVLALDKGLKVLKAPTLSKMRDGDLVGGIRNLQIEDLLNRRPIKIENEDLKKRHFEKNVLVTGGAGSIGSEIVRQVAHFNPSLIVVLDQAESPLYELELELLERFPDQKFKFVLADISNNYRLEKMFEMYQFSMVYHAAAYKHVPLIEENPHEAIFVNVLGTRNVALLSKKYKVNRFVMVSTDKAVNPTNVMGASKRTAELFVQSLQNTEGNITKFITTRFGNVLGSNGSVIPHFKKQIEKGGPITITHPDIIRYFMTIPEACELVLQAGTMGGGGEIYVFDMGDPVKILDLAKRMIRLSGFTPDVDIKIKFIGLRPGEKLYEELLSNDATTIPTHHEKIMISKDPIIKFEEIEVLYRQIIRSAVKRDKVQVVTLLKKIVPEFISNNSEYESLDKKMLEDDSKQSLSLEIEN</sequence>
<keyword evidence="2" id="KW-0812">Transmembrane</keyword>
<dbReference type="Proteomes" id="UP000051682">
    <property type="component" value="Unassembled WGS sequence"/>
</dbReference>
<feature type="domain" description="Polysaccharide biosynthesis protein CapD-like" evidence="3">
    <location>
        <begin position="307"/>
        <end position="591"/>
    </location>
</feature>
<comment type="caution">
    <text evidence="4">The sequence shown here is derived from an EMBL/GenBank/DDBJ whole genome shotgun (WGS) entry which is preliminary data.</text>
</comment>
<comment type="similarity">
    <text evidence="1">Belongs to the polysaccharide synthase family.</text>
</comment>
<proteinExistence type="inferred from homology"/>
<dbReference type="InterPro" id="IPR051203">
    <property type="entry name" value="Polysaccharide_Synthase-Rel"/>
</dbReference>
<reference evidence="4 5" key="1">
    <citation type="submission" date="2015-10" db="EMBL/GenBank/DDBJ databases">
        <title>Chryseobacterium aquaticum genome.</title>
        <authorList>
            <person name="Newman J.D."/>
            <person name="Ferguson M.B."/>
            <person name="Miller J.R."/>
        </authorList>
    </citation>
    <scope>NUCLEOTIDE SEQUENCE [LARGE SCALE GENOMIC DNA]</scope>
    <source>
        <strain evidence="4 5">KCTC 12483</strain>
    </source>
</reference>
<dbReference type="EMBL" id="LLYZ01000001">
    <property type="protein sequence ID" value="KQK27493.1"/>
    <property type="molecule type" value="Genomic_DNA"/>
</dbReference>
<evidence type="ECO:0000256" key="2">
    <source>
        <dbReference type="SAM" id="Phobius"/>
    </source>
</evidence>
<name>A0A0Q3HY50_9FLAO</name>
<feature type="transmembrane region" description="Helical" evidence="2">
    <location>
        <begin position="62"/>
        <end position="81"/>
    </location>
</feature>
<feature type="transmembrane region" description="Helical" evidence="2">
    <location>
        <begin position="93"/>
        <end position="113"/>
    </location>
</feature>
<feature type="transmembrane region" description="Helical" evidence="2">
    <location>
        <begin position="29"/>
        <end position="50"/>
    </location>
</feature>
<dbReference type="PANTHER" id="PTHR43318:SF1">
    <property type="entry name" value="POLYSACCHARIDE BIOSYNTHESIS PROTEIN EPSC-RELATED"/>
    <property type="match status" value="1"/>
</dbReference>
<keyword evidence="2" id="KW-1133">Transmembrane helix</keyword>
<protein>
    <submittedName>
        <fullName evidence="4">Capsule biosynthesis protein CapD</fullName>
    </submittedName>
</protein>
<organism evidence="4 5">
    <name type="scientific">Chryseobacterium aquaticum</name>
    <dbReference type="NCBI Taxonomy" id="452084"/>
    <lineage>
        <taxon>Bacteria</taxon>
        <taxon>Pseudomonadati</taxon>
        <taxon>Bacteroidota</taxon>
        <taxon>Flavobacteriia</taxon>
        <taxon>Flavobacteriales</taxon>
        <taxon>Weeksellaceae</taxon>
        <taxon>Chryseobacterium group</taxon>
        <taxon>Chryseobacterium</taxon>
    </lineage>
</organism>
<evidence type="ECO:0000256" key="1">
    <source>
        <dbReference type="ARBA" id="ARBA00007430"/>
    </source>
</evidence>
<dbReference type="SUPFAM" id="SSF51735">
    <property type="entry name" value="NAD(P)-binding Rossmann-fold domains"/>
    <property type="match status" value="1"/>
</dbReference>
<dbReference type="InterPro" id="IPR003869">
    <property type="entry name" value="Polysac_CapD-like"/>
</dbReference>
<feature type="transmembrane region" description="Helical" evidence="2">
    <location>
        <begin position="125"/>
        <end position="145"/>
    </location>
</feature>
<dbReference type="AlphaFoldDB" id="A0A0Q3HY50"/>
<dbReference type="Pfam" id="PF02719">
    <property type="entry name" value="Polysacc_synt_2"/>
    <property type="match status" value="1"/>
</dbReference>
<dbReference type="PANTHER" id="PTHR43318">
    <property type="entry name" value="UDP-N-ACETYLGLUCOSAMINE 4,6-DEHYDRATASE"/>
    <property type="match status" value="1"/>
</dbReference>
<keyword evidence="2" id="KW-0472">Membrane</keyword>
<dbReference type="CDD" id="cd05237">
    <property type="entry name" value="UDP_invert_4-6DH_SDR_e"/>
    <property type="match status" value="1"/>
</dbReference>
<dbReference type="Gene3D" id="3.40.50.720">
    <property type="entry name" value="NAD(P)-binding Rossmann-like Domain"/>
    <property type="match status" value="2"/>
</dbReference>
<evidence type="ECO:0000313" key="5">
    <source>
        <dbReference type="Proteomes" id="UP000051682"/>
    </source>
</evidence>
<dbReference type="OrthoDB" id="9803111at2"/>
<dbReference type="RefSeq" id="WP_056010427.1">
    <property type="nucleotide sequence ID" value="NZ_LLYZ01000001.1"/>
</dbReference>
<keyword evidence="5" id="KW-1185">Reference proteome</keyword>
<gene>
    <name evidence="4" type="ORF">AR438_00120</name>
</gene>
<evidence type="ECO:0000313" key="4">
    <source>
        <dbReference type="EMBL" id="KQK27493.1"/>
    </source>
</evidence>